<evidence type="ECO:0000313" key="1">
    <source>
        <dbReference type="EMBL" id="KAK3948530.1"/>
    </source>
</evidence>
<dbReference type="Proteomes" id="UP001303222">
    <property type="component" value="Unassembled WGS sequence"/>
</dbReference>
<gene>
    <name evidence="1" type="ORF">QBC32DRAFT_221760</name>
</gene>
<reference evidence="1" key="2">
    <citation type="submission" date="2023-06" db="EMBL/GenBank/DDBJ databases">
        <authorList>
            <consortium name="Lawrence Berkeley National Laboratory"/>
            <person name="Mondo S.J."/>
            <person name="Hensen N."/>
            <person name="Bonometti L."/>
            <person name="Westerberg I."/>
            <person name="Brannstrom I.O."/>
            <person name="Guillou S."/>
            <person name="Cros-Aarteil S."/>
            <person name="Calhoun S."/>
            <person name="Haridas S."/>
            <person name="Kuo A."/>
            <person name="Pangilinan J."/>
            <person name="Riley R."/>
            <person name="Labutti K."/>
            <person name="Andreopoulos B."/>
            <person name="Lipzen A."/>
            <person name="Chen C."/>
            <person name="Yanf M."/>
            <person name="Daum C."/>
            <person name="Ng V."/>
            <person name="Clum A."/>
            <person name="Steindorff A."/>
            <person name="Ohm R."/>
            <person name="Martin F."/>
            <person name="Silar P."/>
            <person name="Natvig D."/>
            <person name="Lalanne C."/>
            <person name="Gautier V."/>
            <person name="Ament-Velasquez S.L."/>
            <person name="Kruys A."/>
            <person name="Hutchinson M.I."/>
            <person name="Powell A.J."/>
            <person name="Barry K."/>
            <person name="Miller A.N."/>
            <person name="Grigoriev I.V."/>
            <person name="Debuchy R."/>
            <person name="Gladieux P."/>
            <person name="Thoren M.H."/>
            <person name="Johannesson H."/>
        </authorList>
    </citation>
    <scope>NUCLEOTIDE SEQUENCE</scope>
    <source>
        <strain evidence="1">CBS 626.80</strain>
    </source>
</reference>
<accession>A0AAN6SCF9</accession>
<dbReference type="EMBL" id="MU859258">
    <property type="protein sequence ID" value="KAK3948530.1"/>
    <property type="molecule type" value="Genomic_DNA"/>
</dbReference>
<protein>
    <submittedName>
        <fullName evidence="1">Uncharacterized protein</fullName>
    </submittedName>
</protein>
<evidence type="ECO:0000313" key="2">
    <source>
        <dbReference type="Proteomes" id="UP001303222"/>
    </source>
</evidence>
<comment type="caution">
    <text evidence="1">The sequence shown here is derived from an EMBL/GenBank/DDBJ whole genome shotgun (WGS) entry which is preliminary data.</text>
</comment>
<keyword evidence="2" id="KW-1185">Reference proteome</keyword>
<organism evidence="1 2">
    <name type="scientific">Pseudoneurospora amorphoporcata</name>
    <dbReference type="NCBI Taxonomy" id="241081"/>
    <lineage>
        <taxon>Eukaryota</taxon>
        <taxon>Fungi</taxon>
        <taxon>Dikarya</taxon>
        <taxon>Ascomycota</taxon>
        <taxon>Pezizomycotina</taxon>
        <taxon>Sordariomycetes</taxon>
        <taxon>Sordariomycetidae</taxon>
        <taxon>Sordariales</taxon>
        <taxon>Sordariaceae</taxon>
        <taxon>Pseudoneurospora</taxon>
    </lineage>
</organism>
<dbReference type="AlphaFoldDB" id="A0AAN6SCF9"/>
<proteinExistence type="predicted"/>
<reference evidence="1" key="1">
    <citation type="journal article" date="2023" name="Mol. Phylogenet. Evol.">
        <title>Genome-scale phylogeny and comparative genomics of the fungal order Sordariales.</title>
        <authorList>
            <person name="Hensen N."/>
            <person name="Bonometti L."/>
            <person name="Westerberg I."/>
            <person name="Brannstrom I.O."/>
            <person name="Guillou S."/>
            <person name="Cros-Aarteil S."/>
            <person name="Calhoun S."/>
            <person name="Haridas S."/>
            <person name="Kuo A."/>
            <person name="Mondo S."/>
            <person name="Pangilinan J."/>
            <person name="Riley R."/>
            <person name="LaButti K."/>
            <person name="Andreopoulos B."/>
            <person name="Lipzen A."/>
            <person name="Chen C."/>
            <person name="Yan M."/>
            <person name="Daum C."/>
            <person name="Ng V."/>
            <person name="Clum A."/>
            <person name="Steindorff A."/>
            <person name="Ohm R.A."/>
            <person name="Martin F."/>
            <person name="Silar P."/>
            <person name="Natvig D.O."/>
            <person name="Lalanne C."/>
            <person name="Gautier V."/>
            <person name="Ament-Velasquez S.L."/>
            <person name="Kruys A."/>
            <person name="Hutchinson M.I."/>
            <person name="Powell A.J."/>
            <person name="Barry K."/>
            <person name="Miller A.N."/>
            <person name="Grigoriev I.V."/>
            <person name="Debuchy R."/>
            <person name="Gladieux P."/>
            <person name="Hiltunen Thoren M."/>
            <person name="Johannesson H."/>
        </authorList>
    </citation>
    <scope>NUCLEOTIDE SEQUENCE</scope>
    <source>
        <strain evidence="1">CBS 626.80</strain>
    </source>
</reference>
<name>A0AAN6SCF9_9PEZI</name>
<sequence>MVPCSTPRENKDTIHNVCHSLFHKVCPYRPSSTSNPVNEQLPTMNWLLILSTLLIILVTSCPPPTAAMPTYSHPDKTSNALQARTLGGILICNGPNATQPCAYSVYEMETCYNLPEPFFRNASTFAPDEGVWYCYPYIMSCGEICTSPEGCTLGGVSFQYEHKFNLSAVGWDHYISSFECHLGVAPSVP</sequence>